<accession>A0A940P7L7</accession>
<gene>
    <name evidence="3" type="ORF">I6N95_00240</name>
</gene>
<proteinExistence type="predicted"/>
<dbReference type="InterPro" id="IPR027994">
    <property type="entry name" value="WxL_dom"/>
</dbReference>
<evidence type="ECO:0000256" key="1">
    <source>
        <dbReference type="SAM" id="SignalP"/>
    </source>
</evidence>
<protein>
    <submittedName>
        <fullName evidence="3">WxL domain-containing protein</fullName>
    </submittedName>
</protein>
<dbReference type="EMBL" id="JAEEGA010000001">
    <property type="protein sequence ID" value="MBP1039422.1"/>
    <property type="molecule type" value="Genomic_DNA"/>
</dbReference>
<reference evidence="3" key="1">
    <citation type="submission" date="2020-12" db="EMBL/GenBank/DDBJ databases">
        <title>Vagococcus allomyrinae sp. nov. and Enterococcus lavae sp. nov., isolated from the larvae of Allomyrina dichotoma.</title>
        <authorList>
            <person name="Lee S.D."/>
        </authorList>
    </citation>
    <scope>NUCLEOTIDE SEQUENCE</scope>
    <source>
        <strain evidence="3">BWB3-3</strain>
    </source>
</reference>
<dbReference type="Pfam" id="PF13731">
    <property type="entry name" value="WxL"/>
    <property type="match status" value="1"/>
</dbReference>
<dbReference type="AlphaFoldDB" id="A0A940P7L7"/>
<feature type="signal peptide" evidence="1">
    <location>
        <begin position="1"/>
        <end position="26"/>
    </location>
</feature>
<keyword evidence="1" id="KW-0732">Signal</keyword>
<sequence>MKTTKLMTTLALGSILLSAGALNAAAAGGSADTNGSVKFKTQDTDSTGVVTKPDTEGEIIETETDKQTTGPLRLTHIPDFDFTTVDIKSDTFLANALLEKYNLPGNADKQDISHFVQVEDVRGIKAGWKVSVKASQFLPSNPADNVPLANTHIVLQEGQVFNTRMDAATVATTVGGFTKGTALKNDGSSITLLETLANKNTDSSKTSLVFNDAYTGTAASAGSVEKDGKKYNPGAQLNVIGTDEKAKDETYTATLTWTITEAP</sequence>
<name>A0A940P7L7_9ENTE</name>
<evidence type="ECO:0000313" key="3">
    <source>
        <dbReference type="EMBL" id="MBP1039422.1"/>
    </source>
</evidence>
<evidence type="ECO:0000313" key="4">
    <source>
        <dbReference type="Proteomes" id="UP000674938"/>
    </source>
</evidence>
<feature type="chain" id="PRO_5036887910" evidence="1">
    <location>
        <begin position="27"/>
        <end position="263"/>
    </location>
</feature>
<dbReference type="Proteomes" id="UP000674938">
    <property type="component" value="Unassembled WGS sequence"/>
</dbReference>
<organism evidence="3 4">
    <name type="scientific">Vagococcus allomyrinae</name>
    <dbReference type="NCBI Taxonomy" id="2794353"/>
    <lineage>
        <taxon>Bacteria</taxon>
        <taxon>Bacillati</taxon>
        <taxon>Bacillota</taxon>
        <taxon>Bacilli</taxon>
        <taxon>Lactobacillales</taxon>
        <taxon>Enterococcaceae</taxon>
        <taxon>Vagococcus</taxon>
    </lineage>
</organism>
<keyword evidence="4" id="KW-1185">Reference proteome</keyword>
<feature type="domain" description="WxL" evidence="2">
    <location>
        <begin position="28"/>
        <end position="263"/>
    </location>
</feature>
<dbReference type="RefSeq" id="WP_209524329.1">
    <property type="nucleotide sequence ID" value="NZ_JAEEGA010000001.1"/>
</dbReference>
<comment type="caution">
    <text evidence="3">The sequence shown here is derived from an EMBL/GenBank/DDBJ whole genome shotgun (WGS) entry which is preliminary data.</text>
</comment>
<evidence type="ECO:0000259" key="2">
    <source>
        <dbReference type="Pfam" id="PF13731"/>
    </source>
</evidence>